<dbReference type="InterPro" id="IPR016024">
    <property type="entry name" value="ARM-type_fold"/>
</dbReference>
<dbReference type="GO" id="GO:0009506">
    <property type="term" value="C:plasmodesma"/>
    <property type="evidence" value="ECO:0007669"/>
    <property type="project" value="TreeGrafter"/>
</dbReference>
<evidence type="ECO:0000313" key="1">
    <source>
        <dbReference type="EMBL" id="KAG9439776.1"/>
    </source>
</evidence>
<comment type="caution">
    <text evidence="1">The sequence shown here is derived from an EMBL/GenBank/DDBJ whole genome shotgun (WGS) entry which is preliminary data.</text>
</comment>
<dbReference type="GO" id="GO:0005794">
    <property type="term" value="C:Golgi apparatus"/>
    <property type="evidence" value="ECO:0007669"/>
    <property type="project" value="TreeGrafter"/>
</dbReference>
<dbReference type="SUPFAM" id="SSF48371">
    <property type="entry name" value="ARM repeat"/>
    <property type="match status" value="1"/>
</dbReference>
<dbReference type="GO" id="GO:0009507">
    <property type="term" value="C:chloroplast"/>
    <property type="evidence" value="ECO:0007669"/>
    <property type="project" value="TreeGrafter"/>
</dbReference>
<reference evidence="1 2" key="1">
    <citation type="submission" date="2021-07" db="EMBL/GenBank/DDBJ databases">
        <title>The Aristolochia fimbriata genome: insights into angiosperm evolution, floral development and chemical biosynthesis.</title>
        <authorList>
            <person name="Jiao Y."/>
        </authorList>
    </citation>
    <scope>NUCLEOTIDE SEQUENCE [LARGE SCALE GENOMIC DNA]</scope>
    <source>
        <strain evidence="1">IBCAS-2021</strain>
        <tissue evidence="1">Leaf</tissue>
    </source>
</reference>
<dbReference type="GO" id="GO:0005886">
    <property type="term" value="C:plasma membrane"/>
    <property type="evidence" value="ECO:0007669"/>
    <property type="project" value="TreeGrafter"/>
</dbReference>
<name>A0AAV7DUC6_ARIFI</name>
<dbReference type="PANTHER" id="PTHR10292">
    <property type="entry name" value="CLATHRIN HEAVY CHAIN RELATED"/>
    <property type="match status" value="1"/>
</dbReference>
<dbReference type="GO" id="GO:0032051">
    <property type="term" value="F:clathrin light chain binding"/>
    <property type="evidence" value="ECO:0007669"/>
    <property type="project" value="TreeGrafter"/>
</dbReference>
<keyword evidence="2" id="KW-1185">Reference proteome</keyword>
<evidence type="ECO:0000313" key="2">
    <source>
        <dbReference type="Proteomes" id="UP000825729"/>
    </source>
</evidence>
<sequence>MSRNQIIVQAAKEYPQPLGVDACIRLFEQFKSYQGPYFFLGTYLSSRESKFYDPEKKKNFLMEAKLPDARPLINVCGCFGFVPDLTHCHANPGNAPLVVVQLLDDECPEDFINLSALSFQRILLWCNIYIAKATGIVSAYGFPVVVGERSYPLPCMPTTCFDILKDMAKM</sequence>
<dbReference type="Proteomes" id="UP000825729">
    <property type="component" value="Unassembled WGS sequence"/>
</dbReference>
<dbReference type="EMBL" id="JAINDJ010000008">
    <property type="protein sequence ID" value="KAG9439776.1"/>
    <property type="molecule type" value="Genomic_DNA"/>
</dbReference>
<proteinExistence type="predicted"/>
<organism evidence="1 2">
    <name type="scientific">Aristolochia fimbriata</name>
    <name type="common">White veined hardy Dutchman's pipe vine</name>
    <dbReference type="NCBI Taxonomy" id="158543"/>
    <lineage>
        <taxon>Eukaryota</taxon>
        <taxon>Viridiplantae</taxon>
        <taxon>Streptophyta</taxon>
        <taxon>Embryophyta</taxon>
        <taxon>Tracheophyta</taxon>
        <taxon>Spermatophyta</taxon>
        <taxon>Magnoliopsida</taxon>
        <taxon>Magnoliidae</taxon>
        <taxon>Piperales</taxon>
        <taxon>Aristolochiaceae</taxon>
        <taxon>Aristolochia</taxon>
    </lineage>
</organism>
<dbReference type="AlphaFoldDB" id="A0AAV7DUC6"/>
<accession>A0AAV7DUC6</accession>
<dbReference type="GO" id="GO:0071439">
    <property type="term" value="C:clathrin complex"/>
    <property type="evidence" value="ECO:0007669"/>
    <property type="project" value="TreeGrafter"/>
</dbReference>
<dbReference type="GO" id="GO:0006898">
    <property type="term" value="P:receptor-mediated endocytosis"/>
    <property type="evidence" value="ECO:0007669"/>
    <property type="project" value="TreeGrafter"/>
</dbReference>
<dbReference type="PANTHER" id="PTHR10292:SF1">
    <property type="entry name" value="CLATHRIN HEAVY CHAIN"/>
    <property type="match status" value="1"/>
</dbReference>
<gene>
    <name evidence="1" type="ORF">H6P81_019941</name>
</gene>
<protein>
    <submittedName>
        <fullName evidence="1">Uncharacterized protein</fullName>
    </submittedName>
</protein>